<keyword evidence="6" id="KW-1133">Transmembrane helix</keyword>
<feature type="domain" description="Ig-like" evidence="14">
    <location>
        <begin position="172"/>
        <end position="270"/>
    </location>
</feature>
<evidence type="ECO:0000256" key="1">
    <source>
        <dbReference type="ARBA" id="ARBA00004370"/>
    </source>
</evidence>
<evidence type="ECO:0000313" key="15">
    <source>
        <dbReference type="EMBL" id="GCB66168.1"/>
    </source>
</evidence>
<dbReference type="CDD" id="cd00099">
    <property type="entry name" value="IgV"/>
    <property type="match status" value="1"/>
</dbReference>
<evidence type="ECO:0000256" key="8">
    <source>
        <dbReference type="ARBA" id="ARBA00023136"/>
    </source>
</evidence>
<keyword evidence="9" id="KW-1015">Disulfide bond</keyword>
<sequence length="272" mass="29382">MGSCCHSLAQIHSLKEAASLLEEMMRMLCFFCSLALWLGYGQSQTLTQPPDLTVTPGNTATLVCNTGIRDSNTVSWYKQTPGEAPQWVLSFYYTWNDPSYGTGFSSNRFTSSANSDHSIYQLIMKNVEVNDAAVYYCGTWDNRTDSTLEHHTVWVFGQGTKRFVAAQQLPDPSVKLLGPSADEISTKGAGTLVCLVSKLSMCFAAVSWTVDGSPTSSDVQTSVASRNPDNSFSLSSYLAVPGRDWSSGKVYSCTVQQGAASKTTATASQSGC</sequence>
<protein>
    <recommendedName>
        <fullName evidence="14">Ig-like domain-containing protein</fullName>
    </recommendedName>
</protein>
<keyword evidence="8" id="KW-0472">Membrane</keyword>
<dbReference type="OMA" id="CKTHDNS"/>
<dbReference type="InterPro" id="IPR013106">
    <property type="entry name" value="Ig_V-set"/>
</dbReference>
<evidence type="ECO:0000256" key="4">
    <source>
        <dbReference type="ARBA" id="ARBA00022692"/>
    </source>
</evidence>
<dbReference type="SMART" id="SM00407">
    <property type="entry name" value="IGc1"/>
    <property type="match status" value="1"/>
</dbReference>
<keyword evidence="5" id="KW-0391">Immunity</keyword>
<keyword evidence="10" id="KW-0675">Receptor</keyword>
<gene>
    <name evidence="15" type="ORF">scyTo_0013546</name>
</gene>
<evidence type="ECO:0000256" key="12">
    <source>
        <dbReference type="ARBA" id="ARBA00023319"/>
    </source>
</evidence>
<comment type="caution">
    <text evidence="15">The sequence shown here is derived from an EMBL/GenBank/DDBJ whole genome shotgun (WGS) entry which is preliminary data.</text>
</comment>
<evidence type="ECO:0000313" key="16">
    <source>
        <dbReference type="Proteomes" id="UP000288216"/>
    </source>
</evidence>
<proteinExistence type="predicted"/>
<dbReference type="InterPro" id="IPR003599">
    <property type="entry name" value="Ig_sub"/>
</dbReference>
<evidence type="ECO:0000259" key="14">
    <source>
        <dbReference type="PROSITE" id="PS50835"/>
    </source>
</evidence>
<keyword evidence="11" id="KW-0325">Glycoprotein</keyword>
<keyword evidence="13" id="KW-1280">Immunoglobulin</keyword>
<dbReference type="GO" id="GO:0005576">
    <property type="term" value="C:extracellular region"/>
    <property type="evidence" value="ECO:0007669"/>
    <property type="project" value="UniProtKB-SubCell"/>
</dbReference>
<dbReference type="InterPro" id="IPR036179">
    <property type="entry name" value="Ig-like_dom_sf"/>
</dbReference>
<evidence type="ECO:0000256" key="2">
    <source>
        <dbReference type="ARBA" id="ARBA00004613"/>
    </source>
</evidence>
<comment type="subcellular location">
    <subcellularLocation>
        <location evidence="1">Membrane</location>
    </subcellularLocation>
    <subcellularLocation>
        <location evidence="2">Secreted</location>
    </subcellularLocation>
</comment>
<dbReference type="EMBL" id="BFAA01006965">
    <property type="protein sequence ID" value="GCB66168.1"/>
    <property type="molecule type" value="Genomic_DNA"/>
</dbReference>
<evidence type="ECO:0000256" key="5">
    <source>
        <dbReference type="ARBA" id="ARBA00022859"/>
    </source>
</evidence>
<feature type="domain" description="Ig-like" evidence="14">
    <location>
        <begin position="43"/>
        <end position="137"/>
    </location>
</feature>
<dbReference type="GO" id="GO:0019814">
    <property type="term" value="C:immunoglobulin complex"/>
    <property type="evidence" value="ECO:0007669"/>
    <property type="project" value="UniProtKB-KW"/>
</dbReference>
<dbReference type="GO" id="GO:0002250">
    <property type="term" value="P:adaptive immune response"/>
    <property type="evidence" value="ECO:0007669"/>
    <property type="project" value="UniProtKB-KW"/>
</dbReference>
<dbReference type="PROSITE" id="PS50835">
    <property type="entry name" value="IG_LIKE"/>
    <property type="match status" value="2"/>
</dbReference>
<organism evidence="15 16">
    <name type="scientific">Scyliorhinus torazame</name>
    <name type="common">Cloudy catshark</name>
    <name type="synonym">Catulus torazame</name>
    <dbReference type="NCBI Taxonomy" id="75743"/>
    <lineage>
        <taxon>Eukaryota</taxon>
        <taxon>Metazoa</taxon>
        <taxon>Chordata</taxon>
        <taxon>Craniata</taxon>
        <taxon>Vertebrata</taxon>
        <taxon>Chondrichthyes</taxon>
        <taxon>Elasmobranchii</taxon>
        <taxon>Galeomorphii</taxon>
        <taxon>Galeoidea</taxon>
        <taxon>Carcharhiniformes</taxon>
        <taxon>Scyliorhinidae</taxon>
        <taxon>Scyliorhinus</taxon>
    </lineage>
</organism>
<dbReference type="PANTHER" id="PTHR19256">
    <property type="entry name" value="T-CELL RECEPTOR GAMMA CHAIN"/>
    <property type="match status" value="1"/>
</dbReference>
<evidence type="ECO:0000256" key="11">
    <source>
        <dbReference type="ARBA" id="ARBA00023180"/>
    </source>
</evidence>
<dbReference type="InterPro" id="IPR007110">
    <property type="entry name" value="Ig-like_dom"/>
</dbReference>
<evidence type="ECO:0000256" key="9">
    <source>
        <dbReference type="ARBA" id="ARBA00023157"/>
    </source>
</evidence>
<dbReference type="SUPFAM" id="SSF48726">
    <property type="entry name" value="Immunoglobulin"/>
    <property type="match status" value="2"/>
</dbReference>
<dbReference type="FunFam" id="2.60.40.10:FF:000283">
    <property type="entry name" value="Immunoglobulin kappa constant"/>
    <property type="match status" value="1"/>
</dbReference>
<evidence type="ECO:0000256" key="3">
    <source>
        <dbReference type="ARBA" id="ARBA00022525"/>
    </source>
</evidence>
<dbReference type="PANTHER" id="PTHR19256:SF65">
    <property type="entry name" value="T CELL RECEPTOR GAMMA CONSTANT 1-RELATED"/>
    <property type="match status" value="1"/>
</dbReference>
<dbReference type="GO" id="GO:0016020">
    <property type="term" value="C:membrane"/>
    <property type="evidence" value="ECO:0007669"/>
    <property type="project" value="UniProtKB-SubCell"/>
</dbReference>
<keyword evidence="7" id="KW-1064">Adaptive immunity</keyword>
<dbReference type="Gene3D" id="2.60.40.10">
    <property type="entry name" value="Immunoglobulins"/>
    <property type="match status" value="2"/>
</dbReference>
<evidence type="ECO:0000256" key="7">
    <source>
        <dbReference type="ARBA" id="ARBA00023130"/>
    </source>
</evidence>
<reference evidence="15 16" key="1">
    <citation type="journal article" date="2018" name="Nat. Ecol. Evol.">
        <title>Shark genomes provide insights into elasmobranch evolution and the origin of vertebrates.</title>
        <authorList>
            <person name="Hara Y"/>
            <person name="Yamaguchi K"/>
            <person name="Onimaru K"/>
            <person name="Kadota M"/>
            <person name="Koyanagi M"/>
            <person name="Keeley SD"/>
            <person name="Tatsumi K"/>
            <person name="Tanaka K"/>
            <person name="Motone F"/>
            <person name="Kageyama Y"/>
            <person name="Nozu R"/>
            <person name="Adachi N"/>
            <person name="Nishimura O"/>
            <person name="Nakagawa R"/>
            <person name="Tanegashima C"/>
            <person name="Kiyatake I"/>
            <person name="Matsumoto R"/>
            <person name="Murakumo K"/>
            <person name="Nishida K"/>
            <person name="Terakita A"/>
            <person name="Kuratani S"/>
            <person name="Sato K"/>
            <person name="Hyodo S Kuraku.S."/>
        </authorList>
    </citation>
    <scope>NUCLEOTIDE SEQUENCE [LARGE SCALE GENOMIC DNA]</scope>
</reference>
<dbReference type="Proteomes" id="UP000288216">
    <property type="component" value="Unassembled WGS sequence"/>
</dbReference>
<dbReference type="OrthoDB" id="8908372at2759"/>
<dbReference type="InterPro" id="IPR051117">
    <property type="entry name" value="TRG_var/const_region"/>
</dbReference>
<keyword evidence="12" id="KW-0393">Immunoglobulin domain</keyword>
<dbReference type="STRING" id="75743.A0A401NZ53"/>
<keyword evidence="4" id="KW-0812">Transmembrane</keyword>
<evidence type="ECO:0000256" key="10">
    <source>
        <dbReference type="ARBA" id="ARBA00023170"/>
    </source>
</evidence>
<dbReference type="SMART" id="SM00406">
    <property type="entry name" value="IGv"/>
    <property type="match status" value="1"/>
</dbReference>
<keyword evidence="3" id="KW-0964">Secreted</keyword>
<dbReference type="SMART" id="SM00409">
    <property type="entry name" value="IG"/>
    <property type="match status" value="1"/>
</dbReference>
<dbReference type="AlphaFoldDB" id="A0A401NZ53"/>
<accession>A0A401NZ53</accession>
<keyword evidence="16" id="KW-1185">Reference proteome</keyword>
<dbReference type="InterPro" id="IPR013783">
    <property type="entry name" value="Ig-like_fold"/>
</dbReference>
<evidence type="ECO:0000256" key="13">
    <source>
        <dbReference type="ARBA" id="ARBA00043265"/>
    </source>
</evidence>
<dbReference type="Pfam" id="PF07686">
    <property type="entry name" value="V-set"/>
    <property type="match status" value="1"/>
</dbReference>
<evidence type="ECO:0000256" key="6">
    <source>
        <dbReference type="ARBA" id="ARBA00022989"/>
    </source>
</evidence>
<dbReference type="Pfam" id="PF07654">
    <property type="entry name" value="C1-set"/>
    <property type="match status" value="1"/>
</dbReference>
<name>A0A401NZ53_SCYTO</name>
<dbReference type="InterPro" id="IPR003597">
    <property type="entry name" value="Ig_C1-set"/>
</dbReference>